<name>A0A5C6B1K6_9BACT</name>
<proteinExistence type="predicted"/>
<keyword evidence="2" id="KW-1185">Reference proteome</keyword>
<sequence>MNELLNQIEMSCDSGQLYLALFSTLTLPDICGAISSDNGFSTGRQYKIWFDEYVAPKYDGMFNGSNCYAFRCAALHQGKAEHKDLGYCRIIFLAPLENRTCIMHKNVLNNALNLDLVTFCKDVVAGVRYWMKEQSDCANFQNNMASFLKRHEGGLLPYVNGADVYC</sequence>
<accession>A0A5C6B1K6</accession>
<protein>
    <submittedName>
        <fullName evidence="1">Uncharacterized protein</fullName>
    </submittedName>
</protein>
<evidence type="ECO:0000313" key="2">
    <source>
        <dbReference type="Proteomes" id="UP000320176"/>
    </source>
</evidence>
<evidence type="ECO:0000313" key="1">
    <source>
        <dbReference type="EMBL" id="TWU04314.1"/>
    </source>
</evidence>
<dbReference type="AlphaFoldDB" id="A0A5C6B1K6"/>
<dbReference type="RefSeq" id="WP_146519755.1">
    <property type="nucleotide sequence ID" value="NZ_CP151726.1"/>
</dbReference>
<dbReference type="OrthoDB" id="5150111at2"/>
<organism evidence="1 2">
    <name type="scientific">Stieleria varia</name>
    <dbReference type="NCBI Taxonomy" id="2528005"/>
    <lineage>
        <taxon>Bacteria</taxon>
        <taxon>Pseudomonadati</taxon>
        <taxon>Planctomycetota</taxon>
        <taxon>Planctomycetia</taxon>
        <taxon>Pirellulales</taxon>
        <taxon>Pirellulaceae</taxon>
        <taxon>Stieleria</taxon>
    </lineage>
</organism>
<reference evidence="1 2" key="1">
    <citation type="submission" date="2019-02" db="EMBL/GenBank/DDBJ databases">
        <title>Deep-cultivation of Planctomycetes and their phenomic and genomic characterization uncovers novel biology.</title>
        <authorList>
            <person name="Wiegand S."/>
            <person name="Jogler M."/>
            <person name="Boedeker C."/>
            <person name="Pinto D."/>
            <person name="Vollmers J."/>
            <person name="Rivas-Marin E."/>
            <person name="Kohn T."/>
            <person name="Peeters S.H."/>
            <person name="Heuer A."/>
            <person name="Rast P."/>
            <person name="Oberbeckmann S."/>
            <person name="Bunk B."/>
            <person name="Jeske O."/>
            <person name="Meyerdierks A."/>
            <person name="Storesund J.E."/>
            <person name="Kallscheuer N."/>
            <person name="Luecker S."/>
            <person name="Lage O.M."/>
            <person name="Pohl T."/>
            <person name="Merkel B.J."/>
            <person name="Hornburger P."/>
            <person name="Mueller R.-W."/>
            <person name="Bruemmer F."/>
            <person name="Labrenz M."/>
            <person name="Spormann A.M."/>
            <person name="Op Den Camp H."/>
            <person name="Overmann J."/>
            <person name="Amann R."/>
            <person name="Jetten M.S.M."/>
            <person name="Mascher T."/>
            <person name="Medema M.H."/>
            <person name="Devos D.P."/>
            <person name="Kaster A.-K."/>
            <person name="Ovreas L."/>
            <person name="Rohde M."/>
            <person name="Galperin M.Y."/>
            <person name="Jogler C."/>
        </authorList>
    </citation>
    <scope>NUCLEOTIDE SEQUENCE [LARGE SCALE GENOMIC DNA]</scope>
    <source>
        <strain evidence="1 2">Pla52n</strain>
    </source>
</reference>
<gene>
    <name evidence="1" type="ORF">Pla52n_23540</name>
</gene>
<comment type="caution">
    <text evidence="1">The sequence shown here is derived from an EMBL/GenBank/DDBJ whole genome shotgun (WGS) entry which is preliminary data.</text>
</comment>
<dbReference type="Proteomes" id="UP000320176">
    <property type="component" value="Unassembled WGS sequence"/>
</dbReference>
<dbReference type="EMBL" id="SJPN01000003">
    <property type="protein sequence ID" value="TWU04314.1"/>
    <property type="molecule type" value="Genomic_DNA"/>
</dbReference>